<dbReference type="GO" id="GO:0019843">
    <property type="term" value="F:rRNA binding"/>
    <property type="evidence" value="ECO:0007669"/>
    <property type="project" value="UniProtKB-UniRule"/>
</dbReference>
<protein>
    <recommendedName>
        <fullName evidence="6 8">Small ribosomal subunit protein uS8</fullName>
    </recommendedName>
</protein>
<dbReference type="PANTHER" id="PTHR11758">
    <property type="entry name" value="40S RIBOSOMAL PROTEIN S15A"/>
    <property type="match status" value="1"/>
</dbReference>
<dbReference type="GO" id="GO:1990904">
    <property type="term" value="C:ribonucleoprotein complex"/>
    <property type="evidence" value="ECO:0007669"/>
    <property type="project" value="UniProtKB-KW"/>
</dbReference>
<dbReference type="InterPro" id="IPR035987">
    <property type="entry name" value="Ribosomal_uS8_sf"/>
</dbReference>
<dbReference type="eggNOG" id="COG0096">
    <property type="taxonomic scope" value="Bacteria"/>
</dbReference>
<dbReference type="FunFam" id="3.30.1370.30:FF:000002">
    <property type="entry name" value="30S ribosomal protein S8"/>
    <property type="match status" value="1"/>
</dbReference>
<evidence type="ECO:0000256" key="7">
    <source>
        <dbReference type="ARBA" id="ARBA00046740"/>
    </source>
</evidence>
<evidence type="ECO:0000256" key="4">
    <source>
        <dbReference type="ARBA" id="ARBA00022980"/>
    </source>
</evidence>
<evidence type="ECO:0000256" key="6">
    <source>
        <dbReference type="ARBA" id="ARBA00035258"/>
    </source>
</evidence>
<keyword evidence="4 8" id="KW-0689">Ribosomal protein</keyword>
<comment type="caution">
    <text evidence="9">The sequence shown here is derived from an EMBL/GenBank/DDBJ whole genome shotgun (WGS) entry which is preliminary data.</text>
</comment>
<dbReference type="Proteomes" id="UP000030652">
    <property type="component" value="Unassembled WGS sequence"/>
</dbReference>
<evidence type="ECO:0000313" key="9">
    <source>
        <dbReference type="EMBL" id="KHE90770.1"/>
    </source>
</evidence>
<accession>A0A0B0EJA7</accession>
<reference evidence="9 10" key="1">
    <citation type="submission" date="2014-10" db="EMBL/GenBank/DDBJ databases">
        <title>Draft genome of anammox bacterium scalindua brodae, obtained using differential coverage binning of sequence data from two enrichment reactors.</title>
        <authorList>
            <person name="Speth D.R."/>
            <person name="Russ L."/>
            <person name="Kartal B."/>
            <person name="Op den Camp H.J."/>
            <person name="Dutilh B.E."/>
            <person name="Jetten M.S."/>
        </authorList>
    </citation>
    <scope>NUCLEOTIDE SEQUENCE [LARGE SCALE GENOMIC DNA]</scope>
    <source>
        <strain evidence="9">RU1</strain>
    </source>
</reference>
<name>A0A0B0EJA7_9BACT</name>
<sequence>MSMTDPVADMLTRIRNGIMVGREAVNIPSSRIKIGIAEVLKKEGFIKEFKEIPDEKQGVLRVYLKYGPLNQKVISHIKRESTPGKRIYKGVEDIGKVLGGIGISIFSTSKGILSNKECRVHNIGGEHICTVW</sequence>
<comment type="function">
    <text evidence="8">One of the primary rRNA binding proteins, it binds directly to 16S rRNA central domain where it helps coordinate assembly of the platform of the 30S subunit.</text>
</comment>
<evidence type="ECO:0000256" key="5">
    <source>
        <dbReference type="ARBA" id="ARBA00023274"/>
    </source>
</evidence>
<keyword evidence="5 8" id="KW-0687">Ribonucleoprotein</keyword>
<dbReference type="NCBIfam" id="NF001109">
    <property type="entry name" value="PRK00136.1"/>
    <property type="match status" value="1"/>
</dbReference>
<dbReference type="GO" id="GO:0006412">
    <property type="term" value="P:translation"/>
    <property type="evidence" value="ECO:0007669"/>
    <property type="project" value="UniProtKB-UniRule"/>
</dbReference>
<dbReference type="GO" id="GO:0003735">
    <property type="term" value="F:structural constituent of ribosome"/>
    <property type="evidence" value="ECO:0007669"/>
    <property type="project" value="InterPro"/>
</dbReference>
<evidence type="ECO:0000256" key="2">
    <source>
        <dbReference type="ARBA" id="ARBA00022730"/>
    </source>
</evidence>
<dbReference type="GO" id="GO:0005737">
    <property type="term" value="C:cytoplasm"/>
    <property type="evidence" value="ECO:0007669"/>
    <property type="project" value="UniProtKB-ARBA"/>
</dbReference>
<comment type="similarity">
    <text evidence="1 8">Belongs to the universal ribosomal protein uS8 family.</text>
</comment>
<dbReference type="Gene3D" id="3.30.1490.10">
    <property type="match status" value="1"/>
</dbReference>
<gene>
    <name evidence="8 9" type="primary">rpsH</name>
    <name evidence="9" type="ORF">SCABRO_03492</name>
</gene>
<evidence type="ECO:0000256" key="8">
    <source>
        <dbReference type="HAMAP-Rule" id="MF_01302"/>
    </source>
</evidence>
<keyword evidence="3 8" id="KW-0694">RNA-binding</keyword>
<dbReference type="GO" id="GO:0005840">
    <property type="term" value="C:ribosome"/>
    <property type="evidence" value="ECO:0007669"/>
    <property type="project" value="UniProtKB-KW"/>
</dbReference>
<proteinExistence type="inferred from homology"/>
<evidence type="ECO:0000313" key="10">
    <source>
        <dbReference type="Proteomes" id="UP000030652"/>
    </source>
</evidence>
<dbReference type="PATRIC" id="fig|237368.3.peg.3763"/>
<dbReference type="InterPro" id="IPR000630">
    <property type="entry name" value="Ribosomal_uS8"/>
</dbReference>
<keyword evidence="2 8" id="KW-0699">rRNA-binding</keyword>
<dbReference type="FunFam" id="3.30.1490.10:FF:000001">
    <property type="entry name" value="30S ribosomal protein S8"/>
    <property type="match status" value="1"/>
</dbReference>
<evidence type="ECO:0000256" key="1">
    <source>
        <dbReference type="ARBA" id="ARBA00006471"/>
    </source>
</evidence>
<dbReference type="Gene3D" id="3.30.1370.30">
    <property type="match status" value="1"/>
</dbReference>
<organism evidence="9 10">
    <name type="scientific">Candidatus Scalindua brodae</name>
    <dbReference type="NCBI Taxonomy" id="237368"/>
    <lineage>
        <taxon>Bacteria</taxon>
        <taxon>Pseudomonadati</taxon>
        <taxon>Planctomycetota</taxon>
        <taxon>Candidatus Brocadiia</taxon>
        <taxon>Candidatus Brocadiales</taxon>
        <taxon>Candidatus Scalinduaceae</taxon>
        <taxon>Candidatus Scalindua</taxon>
    </lineage>
</organism>
<dbReference type="HAMAP" id="MF_01302_B">
    <property type="entry name" value="Ribosomal_uS8_B"/>
    <property type="match status" value="1"/>
</dbReference>
<dbReference type="Pfam" id="PF00410">
    <property type="entry name" value="Ribosomal_S8"/>
    <property type="match status" value="1"/>
</dbReference>
<comment type="subunit">
    <text evidence="7 8">Part of the 30S ribosomal subunit. Contacts proteins S5 and S12.</text>
</comment>
<evidence type="ECO:0000256" key="3">
    <source>
        <dbReference type="ARBA" id="ARBA00022884"/>
    </source>
</evidence>
<dbReference type="SUPFAM" id="SSF56047">
    <property type="entry name" value="Ribosomal protein S8"/>
    <property type="match status" value="1"/>
</dbReference>
<dbReference type="EMBL" id="JRYO01000242">
    <property type="protein sequence ID" value="KHE90770.1"/>
    <property type="molecule type" value="Genomic_DNA"/>
</dbReference>
<dbReference type="AlphaFoldDB" id="A0A0B0EJA7"/>